<dbReference type="EMBL" id="JAINUG010000119">
    <property type="protein sequence ID" value="KAJ8395114.1"/>
    <property type="molecule type" value="Genomic_DNA"/>
</dbReference>
<keyword evidence="2" id="KW-1185">Reference proteome</keyword>
<proteinExistence type="predicted"/>
<comment type="caution">
    <text evidence="1">The sequence shown here is derived from an EMBL/GenBank/DDBJ whole genome shotgun (WGS) entry which is preliminary data.</text>
</comment>
<name>A0AAD7WGH6_9TELE</name>
<evidence type="ECO:0000313" key="2">
    <source>
        <dbReference type="Proteomes" id="UP001221898"/>
    </source>
</evidence>
<organism evidence="1 2">
    <name type="scientific">Aldrovandia affinis</name>
    <dbReference type="NCBI Taxonomy" id="143900"/>
    <lineage>
        <taxon>Eukaryota</taxon>
        <taxon>Metazoa</taxon>
        <taxon>Chordata</taxon>
        <taxon>Craniata</taxon>
        <taxon>Vertebrata</taxon>
        <taxon>Euteleostomi</taxon>
        <taxon>Actinopterygii</taxon>
        <taxon>Neopterygii</taxon>
        <taxon>Teleostei</taxon>
        <taxon>Notacanthiformes</taxon>
        <taxon>Halosauridae</taxon>
        <taxon>Aldrovandia</taxon>
    </lineage>
</organism>
<protein>
    <submittedName>
        <fullName evidence="1">Uncharacterized protein</fullName>
    </submittedName>
</protein>
<reference evidence="1" key="1">
    <citation type="journal article" date="2023" name="Science">
        <title>Genome structures resolve the early diversification of teleost fishes.</title>
        <authorList>
            <person name="Parey E."/>
            <person name="Louis A."/>
            <person name="Montfort J."/>
            <person name="Bouchez O."/>
            <person name="Roques C."/>
            <person name="Iampietro C."/>
            <person name="Lluch J."/>
            <person name="Castinel A."/>
            <person name="Donnadieu C."/>
            <person name="Desvignes T."/>
            <person name="Floi Bucao C."/>
            <person name="Jouanno E."/>
            <person name="Wen M."/>
            <person name="Mejri S."/>
            <person name="Dirks R."/>
            <person name="Jansen H."/>
            <person name="Henkel C."/>
            <person name="Chen W.J."/>
            <person name="Zahm M."/>
            <person name="Cabau C."/>
            <person name="Klopp C."/>
            <person name="Thompson A.W."/>
            <person name="Robinson-Rechavi M."/>
            <person name="Braasch I."/>
            <person name="Lecointre G."/>
            <person name="Bobe J."/>
            <person name="Postlethwait J.H."/>
            <person name="Berthelot C."/>
            <person name="Roest Crollius H."/>
            <person name="Guiguen Y."/>
        </authorList>
    </citation>
    <scope>NUCLEOTIDE SEQUENCE</scope>
    <source>
        <strain evidence="1">NC1722</strain>
    </source>
</reference>
<evidence type="ECO:0000313" key="1">
    <source>
        <dbReference type="EMBL" id="KAJ8395114.1"/>
    </source>
</evidence>
<dbReference type="AlphaFoldDB" id="A0AAD7WGH6"/>
<accession>A0AAD7WGH6</accession>
<gene>
    <name evidence="1" type="ORF">AAFF_G00035700</name>
</gene>
<sequence>MCLSLGRTGQTAAVLQPNPRGRRVARLALEPGEGLPARSRAGNTHKRQAPVLFCCRGDGREDVKLRGEEGRALDRNASPLRLTGRVPALDGE</sequence>
<dbReference type="Proteomes" id="UP001221898">
    <property type="component" value="Unassembled WGS sequence"/>
</dbReference>